<dbReference type="EMBL" id="AP021876">
    <property type="protein sequence ID" value="BBO86463.1"/>
    <property type="molecule type" value="Genomic_DNA"/>
</dbReference>
<dbReference type="RefSeq" id="WP_155325743.1">
    <property type="nucleotide sequence ID" value="NZ_AP021876.1"/>
</dbReference>
<dbReference type="KEGG" id="dov:DSCO28_70290"/>
<evidence type="ECO:0000256" key="2">
    <source>
        <dbReference type="SAM" id="SignalP"/>
    </source>
</evidence>
<organism evidence="3 4">
    <name type="scientific">Desulfosarcina ovata subsp. sediminis</name>
    <dbReference type="NCBI Taxonomy" id="885957"/>
    <lineage>
        <taxon>Bacteria</taxon>
        <taxon>Pseudomonadati</taxon>
        <taxon>Thermodesulfobacteriota</taxon>
        <taxon>Desulfobacteria</taxon>
        <taxon>Desulfobacterales</taxon>
        <taxon>Desulfosarcinaceae</taxon>
        <taxon>Desulfosarcina</taxon>
    </lineage>
</organism>
<name>A0A5K8A1P5_9BACT</name>
<protein>
    <submittedName>
        <fullName evidence="3">Uncharacterized protein</fullName>
    </submittedName>
</protein>
<feature type="signal peptide" evidence="2">
    <location>
        <begin position="1"/>
        <end position="29"/>
    </location>
</feature>
<reference evidence="3 4" key="1">
    <citation type="submission" date="2019-11" db="EMBL/GenBank/DDBJ databases">
        <title>Comparative genomics of hydrocarbon-degrading Desulfosarcina strains.</title>
        <authorList>
            <person name="Watanabe M."/>
            <person name="Kojima H."/>
            <person name="Fukui M."/>
        </authorList>
    </citation>
    <scope>NUCLEOTIDE SEQUENCE [LARGE SCALE GENOMIC DNA]</scope>
    <source>
        <strain evidence="3 4">28bB2T</strain>
    </source>
</reference>
<dbReference type="Proteomes" id="UP000425960">
    <property type="component" value="Chromosome"/>
</dbReference>
<accession>A0A5K8A1P5</accession>
<dbReference type="SUPFAM" id="SSF48452">
    <property type="entry name" value="TPR-like"/>
    <property type="match status" value="2"/>
</dbReference>
<proteinExistence type="predicted"/>
<dbReference type="InterPro" id="IPR011990">
    <property type="entry name" value="TPR-like_helical_dom_sf"/>
</dbReference>
<sequence>MTNNDSTLKIRFAVGVLLLWSCLSGGVQADATTEHLPMAARMVLTKANDLMDRQAVDQAIDVITAFQDRTPLSTPDKPDSKGAHHPMVYLYLGNCYLMNGNAARAQAALAQAVARAPDMVAAWQNLAKAHYEQAHYGQAAQCFLSAYERSDHSDAQSLCFCALSESLAGRHDAAIHVFQRLFDNHPAKVTLTWKAYFSQVLLEADQPRRAIDRYLEVLGEHVDESALRNLIIACQRLERYEAGLAHLNRFAANTRSTDLLMLKADLLYALKRFGDAESVYHRVARQNGPHAARAWLMAGYAAWQHNDLEFGRAAFQAAAKNRQHRKAALLALRQMGKGDTQ</sequence>
<evidence type="ECO:0000256" key="1">
    <source>
        <dbReference type="PROSITE-ProRule" id="PRU00339"/>
    </source>
</evidence>
<evidence type="ECO:0000313" key="4">
    <source>
        <dbReference type="Proteomes" id="UP000425960"/>
    </source>
</evidence>
<dbReference type="SMART" id="SM00028">
    <property type="entry name" value="TPR"/>
    <property type="match status" value="5"/>
</dbReference>
<dbReference type="Pfam" id="PF13428">
    <property type="entry name" value="TPR_14"/>
    <property type="match status" value="1"/>
</dbReference>
<feature type="repeat" description="TPR" evidence="1">
    <location>
        <begin position="86"/>
        <end position="119"/>
    </location>
</feature>
<evidence type="ECO:0000313" key="3">
    <source>
        <dbReference type="EMBL" id="BBO86463.1"/>
    </source>
</evidence>
<dbReference type="Pfam" id="PF13432">
    <property type="entry name" value="TPR_16"/>
    <property type="match status" value="1"/>
</dbReference>
<dbReference type="PROSITE" id="PS50005">
    <property type="entry name" value="TPR"/>
    <property type="match status" value="1"/>
</dbReference>
<feature type="chain" id="PRO_5024441735" evidence="2">
    <location>
        <begin position="30"/>
        <end position="341"/>
    </location>
</feature>
<dbReference type="Gene3D" id="1.25.40.10">
    <property type="entry name" value="Tetratricopeptide repeat domain"/>
    <property type="match status" value="2"/>
</dbReference>
<keyword evidence="1" id="KW-0802">TPR repeat</keyword>
<dbReference type="InterPro" id="IPR019734">
    <property type="entry name" value="TPR_rpt"/>
</dbReference>
<keyword evidence="2" id="KW-0732">Signal</keyword>
<gene>
    <name evidence="3" type="ORF">DSCO28_70290</name>
</gene>
<dbReference type="AlphaFoldDB" id="A0A5K8A1P5"/>